<dbReference type="SUPFAM" id="SSF52540">
    <property type="entry name" value="P-loop containing nucleoside triphosphate hydrolases"/>
    <property type="match status" value="1"/>
</dbReference>
<evidence type="ECO:0000259" key="1">
    <source>
        <dbReference type="Pfam" id="PF07728"/>
    </source>
</evidence>
<proteinExistence type="predicted"/>
<evidence type="ECO:0000313" key="3">
    <source>
        <dbReference type="Proteomes" id="UP000064412"/>
    </source>
</evidence>
<organism evidence="2 3">
    <name type="scientific">Elizabethkingia miricola</name>
    <name type="common">Chryseobacterium miricola</name>
    <dbReference type="NCBI Taxonomy" id="172045"/>
    <lineage>
        <taxon>Bacteria</taxon>
        <taxon>Pseudomonadati</taxon>
        <taxon>Bacteroidota</taxon>
        <taxon>Flavobacteriia</taxon>
        <taxon>Flavobacteriales</taxon>
        <taxon>Weeksellaceae</taxon>
        <taxon>Elizabethkingia</taxon>
    </lineage>
</organism>
<evidence type="ECO:0000313" key="2">
    <source>
        <dbReference type="EMBL" id="KUY20027.1"/>
    </source>
</evidence>
<dbReference type="AlphaFoldDB" id="A0ABD4DME6"/>
<protein>
    <recommendedName>
        <fullName evidence="1">ATPase dynein-related AAA domain-containing protein</fullName>
    </recommendedName>
</protein>
<sequence length="539" mass="62559">MNYWKLGCRWGAKQAGLPLFIDILQKHNIVISWVDKDYGFGNTVLLTDGQTSIGYAITKSTAKTLNEIPNLKSDFESKSISIESGLRIYDAEIFLIPEKLQFQYSLVQGICKIQQPEIINKLIHIINYTNKMEKTQSTTTLLKYKRQIILQGPPGTGKTRLAKEIAVEMLGLNDTEELKNNEQFKLIQFHPSYTYEDFVRGIITKPNEDGEGILYEAENKTLGLFAKEALKNYNETSNISTHDSIGGWIDENFEDFKNEIEINLTDKEFTLSGEITIYKVQKKSFLYGKNWISPGHIKFEEFKKLVKAIIKEEITLGATLLDKDKFVHSHYRSTYYNALLKKFFDKYHYTVKTRNVPPKNYILVIDEINRANLSSVLGELIYALEYRGEAVESMYDVDGKDVILPPNLYIIGTMNTADRSVGHIDYAIRRRFAFVNILPEKLQEDNKIYFNTNSYEAVEKLFVKNFISSEFEINDVQIGHSYFIAKKEDAKNETERDAIFKMKMEYEIKPILREYLKDGIFRQDKMIDIHKIEDYIEQL</sequence>
<gene>
    <name evidence="2" type="ORF">ATB95_03640</name>
</gene>
<feature type="domain" description="ATPase dynein-related AAA" evidence="1">
    <location>
        <begin position="356"/>
        <end position="432"/>
    </location>
</feature>
<comment type="caution">
    <text evidence="2">The sequence shown here is derived from an EMBL/GenBank/DDBJ whole genome shotgun (WGS) entry which is preliminary data.</text>
</comment>
<dbReference type="InterPro" id="IPR027417">
    <property type="entry name" value="P-loop_NTPase"/>
</dbReference>
<dbReference type="PANTHER" id="PTHR37291:SF1">
    <property type="entry name" value="TYPE IV METHYL-DIRECTED RESTRICTION ENZYME ECOKMCRB SUBUNIT"/>
    <property type="match status" value="1"/>
</dbReference>
<dbReference type="InterPro" id="IPR052934">
    <property type="entry name" value="Methyl-DNA_Rec/Restrict_Enz"/>
</dbReference>
<name>A0ABD4DME6_ELIMR</name>
<dbReference type="InterPro" id="IPR011704">
    <property type="entry name" value="ATPase_dyneun-rel_AAA"/>
</dbReference>
<accession>A0ABD4DME6</accession>
<dbReference type="Pfam" id="PF07728">
    <property type="entry name" value="AAA_5"/>
    <property type="match status" value="2"/>
</dbReference>
<feature type="domain" description="ATPase dynein-related AAA" evidence="1">
    <location>
        <begin position="148"/>
        <end position="205"/>
    </location>
</feature>
<dbReference type="Gene3D" id="3.40.50.300">
    <property type="entry name" value="P-loop containing nucleotide triphosphate hydrolases"/>
    <property type="match status" value="2"/>
</dbReference>
<dbReference type="EMBL" id="LNOI01000001">
    <property type="protein sequence ID" value="KUY20027.1"/>
    <property type="molecule type" value="Genomic_DNA"/>
</dbReference>
<dbReference type="Proteomes" id="UP000064412">
    <property type="component" value="Unassembled WGS sequence"/>
</dbReference>
<reference evidence="2 3" key="1">
    <citation type="submission" date="2015-11" db="EMBL/GenBank/DDBJ databases">
        <authorList>
            <person name="Nicholson A.C."/>
            <person name="Humrighouse B.W."/>
            <person name="Graziano J."/>
            <person name="Lasker B."/>
            <person name="Whitney A.M."/>
            <person name="Mcquiston J.R."/>
        </authorList>
    </citation>
    <scope>NUCLEOTIDE SEQUENCE [LARGE SCALE GENOMIC DNA]</scope>
    <source>
        <strain evidence="2 3">G4071</strain>
    </source>
</reference>
<dbReference type="PANTHER" id="PTHR37291">
    <property type="entry name" value="5-METHYLCYTOSINE-SPECIFIC RESTRICTION ENZYME B"/>
    <property type="match status" value="1"/>
</dbReference>
<dbReference type="RefSeq" id="WP_059343897.1">
    <property type="nucleotide sequence ID" value="NZ_CP140570.1"/>
</dbReference>